<feature type="domain" description="ABC transporter" evidence="12">
    <location>
        <begin position="1917"/>
        <end position="2146"/>
    </location>
</feature>
<dbReference type="InterPro" id="IPR044726">
    <property type="entry name" value="ABCC_6TM_D2"/>
</dbReference>
<dbReference type="RefSeq" id="XP_045265102.1">
    <property type="nucleotide sequence ID" value="XM_045413468.1"/>
</dbReference>
<dbReference type="Pfam" id="PF24357">
    <property type="entry name" value="TMD0_ABC"/>
    <property type="match status" value="1"/>
</dbReference>
<feature type="transmembrane region" description="Helical" evidence="11">
    <location>
        <begin position="774"/>
        <end position="792"/>
    </location>
</feature>
<feature type="transmembrane region" description="Helical" evidence="11">
    <location>
        <begin position="1230"/>
        <end position="1251"/>
    </location>
</feature>
<gene>
    <name evidence="14" type="ORF">GCG54_00013617</name>
</gene>
<dbReference type="InterPro" id="IPR011990">
    <property type="entry name" value="TPR-like_helical_dom_sf"/>
</dbReference>
<evidence type="ECO:0000256" key="7">
    <source>
        <dbReference type="ARBA" id="ARBA00022989"/>
    </source>
</evidence>
<evidence type="ECO:0000256" key="10">
    <source>
        <dbReference type="SAM" id="MobiDB-lite"/>
    </source>
</evidence>
<dbReference type="EMBL" id="WVTB01000038">
    <property type="protein sequence ID" value="KAF3805943.1"/>
    <property type="molecule type" value="Genomic_DNA"/>
</dbReference>
<feature type="transmembrane region" description="Helical" evidence="11">
    <location>
        <begin position="1081"/>
        <end position="1104"/>
    </location>
</feature>
<evidence type="ECO:0000256" key="8">
    <source>
        <dbReference type="ARBA" id="ARBA00023136"/>
    </source>
</evidence>
<comment type="caution">
    <text evidence="14">The sequence shown here is derived from an EMBL/GenBank/DDBJ whole genome shotgun (WGS) entry which is preliminary data.</text>
</comment>
<keyword evidence="9" id="KW-0325">Glycoprotein</keyword>
<dbReference type="PROSITE" id="PS50929">
    <property type="entry name" value="ABC_TM1F"/>
    <property type="match status" value="2"/>
</dbReference>
<keyword evidence="8 11" id="KW-0472">Membrane</keyword>
<dbReference type="InterPro" id="IPR027417">
    <property type="entry name" value="P-loop_NTPase"/>
</dbReference>
<evidence type="ECO:0000256" key="1">
    <source>
        <dbReference type="ARBA" id="ARBA00004651"/>
    </source>
</evidence>
<dbReference type="SUPFAM" id="SSF90123">
    <property type="entry name" value="ABC transporter transmembrane region"/>
    <property type="match status" value="2"/>
</dbReference>
<evidence type="ECO:0000259" key="13">
    <source>
        <dbReference type="PROSITE" id="PS50929"/>
    </source>
</evidence>
<evidence type="ECO:0000256" key="4">
    <source>
        <dbReference type="ARBA" id="ARBA00022692"/>
    </source>
</evidence>
<reference evidence="14" key="1">
    <citation type="journal article" date="2020" name="Phytopathology">
        <title>Genome sequence and comparative analysis of Colletotrichum gloeosporioides isolated from Liriodendron leaves.</title>
        <authorList>
            <person name="Fu F.F."/>
            <person name="Hao Z."/>
            <person name="Wang P."/>
            <person name="Lu Y."/>
            <person name="Xue L.J."/>
            <person name="Wei G."/>
            <person name="Tian Y."/>
            <person name="Baishi H."/>
            <person name="Xu H."/>
            <person name="Shi J."/>
            <person name="Cheng T."/>
            <person name="Wang G."/>
            <person name="Yi Y."/>
            <person name="Chen J."/>
        </authorList>
    </citation>
    <scope>NUCLEOTIDE SEQUENCE</scope>
    <source>
        <strain evidence="14">Lc1</strain>
    </source>
</reference>
<dbReference type="PANTHER" id="PTHR24223">
    <property type="entry name" value="ATP-BINDING CASSETTE SUB-FAMILY C"/>
    <property type="match status" value="1"/>
</dbReference>
<keyword evidence="6" id="KW-0067">ATP-binding</keyword>
<proteinExistence type="predicted"/>
<dbReference type="PROSITE" id="PS50893">
    <property type="entry name" value="ABC_TRANSPORTER_2"/>
    <property type="match status" value="2"/>
</dbReference>
<dbReference type="InterPro" id="IPR044746">
    <property type="entry name" value="ABCC_6TM_D1"/>
</dbReference>
<sequence length="2149" mass="238230">MEAVCLCSSVRLLSNQYDESQARNLIPALNRHLEDLRRLLAQSKSLSRDVQFHVTPRNQRTSKALAVDSLDLTPVNQVREQFRENIDGFWAVSDNRVPAELRRRLACVVIFLRSKLDAQVLVPPQVAEIFPGQHNYSDIRNSGRKYIQIARKLGGLGAVLWLPLDVPPSTYERYLNIDDEEVFSHLLNLSPRYEDYTAFVQRLILSQLRDPALPSSYYNLFYDYADVLPATDQLLLLLYAYGGSDVPEALLKGVRSPQRRWNSDGEIETVSSDKFGLPTELTNLLSDDIECSRATESPYINKHGLEDRTNVWSLCSELAMFFSRVLTPKTMDELGNVALKLLCFVVPPCYEGNTEWSPTLKAAVWAVMDKATTTFKVPTPLKAEVIDALLYFSERDHIPMRRAAVDRAKSFLRKPMPYYFHASVVLSRSNLLRLDGEFAKSEAHIRDFIWRGPQPSTRKDHALLGRLHISQIENKIKCYDNDVSSFIYNWQAEQPLSTLDIEVTFRLQSTAARFFQSIGDFGAARASIEHLMSLDMTKPIRQNTRRLLCGRLADIYCNMQEWAMAADILQTELGTTEDAERCRRGPRRLLLASAEVDIGLQRLDAAEATLKELEGYEPAELDNLHDQQLHMRLFIGHARIASFRADRQAAVLRWKFALEEAQKMYTLGPGGGFTTAITHLSLAHALLAMGDRDGARESWAAGVEILRTEICEFWLPIVPTLWLQMVARDVHESQVFGSITPCAVAIIWGLHRVWKLWNKPAVNQGSWVAHLKLLLWHALAVLQILTLGVAAFRGGEVAGDTSVIIASGSLAIASSILFIFVSRLEHRRARAPSAVLQTFLLAAIILDAARLPREWAYTYNGGLAIVNLLIVQLVIKALLLTAESASKPAFITIPASKATREELSGIFGRSLSLWLNPLLMLGWKKDLVTEDLEPVDEALSGEKLMRRLSTAWKNVDQARAHALSIALLKAFSPELLYTHFPRFITVAFGLAQPILVQITIEYIQNHETTLVEEGYWLIAQFAFVFIGNAVSSLWTSQLSYRLITSIRGALIAIIYQNMLSLRAESGTSEAAVALMGTEVEWITVAAEWCLAVVPNLVQVALAMWILGNQLGAACITPVLIAVVSVLVAARLGKLIPPRQRRWREAIQKRVGVTTQVMGSVKGVKMSGLSGTVQNQIQGLRDFELEESKEFRKIQISNVLVGQLPSIMTPSITLAAFAITQRLAGGEPLNVVQAFTSLSLLGILINPVSELVMVPRHLAMTIGCLDKIQEFLAKEKREDYRNVKSRRQGQPNRAVQEPTPEQPLIKVSGGSFGWSSDKAILHDLDLDINPATLTVVVGPVGSGKSTLLKSLVGETYRSAGDVEYAASPEVAYCDQDPWILNQSIRDNITGGANYDVGLYDKVIAACQLEEDIRLLLDADGTVVGSSGAALSGGQKHRIALARAIYSGKQVIIMDDTLKGLDSNTASKCFNALFGAQGLLRSVQADQKRSVIFATHNAQWLRFADQILSLDVDGKISERGSFEELSKSNGYVSKLRVTQLSDSDEDTPENSDEETKDDVEAPKKDKTVAGVKPNGAEKLKASRGAANTSSLLYYIKSMGTSAFFLFATMVLFQMGCRTMQRLWVKFWVAANENHSDPNLGMWVGVYILWGVSTEVAVAIETYYFLVIIVPHSAKGLHFGVLKAALAAPMSFFVKTDTGVIINRFSQDMNLIDLPLPLAFMLTFDYFTLAIAEIVLTTLATPQLTLLIPILFLALYLLQRVYLQTSRQIRLLDLEAKSPLFSHFLASASGLVTIRALAVTAAAEAENLARLDMSQRAFYVMGSLQKWLLLVLNLVVAALAVMLVSLAVALRESVDAGLLGVALVSVMGFGYLLMLLLKYWADLETSLGAVARIREFQMETPAEVDGDKEVESVWPAQGRVRISDVSAAYDDHQVLRGVNLDIQPGEKVAICGRTGSGKSTLLALLLRLHDPSPGSIEVDGVNISTVPISRLRESLVALPQDALFLPGSVRRNLDPLDKREDAAVWEALEKTRLKGLLEDKGGLDVDFETEWLSAGQKQLFCMARAMLRESRVLLLDEATSSLDQATEKVVQDLIRSEFEGWTVIVIAHRLQAVVDFDKIVALQDGEVVEFDHPKTLLERGGVFASLWKLQEG</sequence>
<keyword evidence="3" id="KW-1003">Cell membrane</keyword>
<dbReference type="Gene3D" id="3.40.50.300">
    <property type="entry name" value="P-loop containing nucleotide triphosphate hydrolases"/>
    <property type="match status" value="2"/>
</dbReference>
<dbReference type="CDD" id="cd18579">
    <property type="entry name" value="ABC_6TM_ABCC_D1"/>
    <property type="match status" value="1"/>
</dbReference>
<keyword evidence="7 11" id="KW-1133">Transmembrane helix</keyword>
<dbReference type="GO" id="GO:0140359">
    <property type="term" value="F:ABC-type transporter activity"/>
    <property type="evidence" value="ECO:0007669"/>
    <property type="project" value="InterPro"/>
</dbReference>
<feature type="transmembrane region" description="Helical" evidence="11">
    <location>
        <begin position="735"/>
        <end position="754"/>
    </location>
</feature>
<comment type="subcellular location">
    <subcellularLocation>
        <location evidence="1">Cell membrane</location>
        <topology evidence="1">Multi-pass membrane protein</topology>
    </subcellularLocation>
</comment>
<dbReference type="InterPro" id="IPR036640">
    <property type="entry name" value="ABC1_TM_sf"/>
</dbReference>
<dbReference type="Pfam" id="PF00005">
    <property type="entry name" value="ABC_tran"/>
    <property type="match status" value="2"/>
</dbReference>
<dbReference type="Gene3D" id="1.20.1560.10">
    <property type="entry name" value="ABC transporter type 1, transmembrane domain"/>
    <property type="match status" value="2"/>
</dbReference>
<dbReference type="InterPro" id="IPR017871">
    <property type="entry name" value="ABC_transporter-like_CS"/>
</dbReference>
<evidence type="ECO:0000313" key="14">
    <source>
        <dbReference type="EMBL" id="KAF3805943.1"/>
    </source>
</evidence>
<dbReference type="CDD" id="cd03244">
    <property type="entry name" value="ABCC_MRP_domain2"/>
    <property type="match status" value="1"/>
</dbReference>
<keyword evidence="4 11" id="KW-0812">Transmembrane</keyword>
<dbReference type="InterPro" id="IPR003593">
    <property type="entry name" value="AAA+_ATPase"/>
</dbReference>
<feature type="transmembrane region" description="Helical" evidence="11">
    <location>
        <begin position="983"/>
        <end position="1003"/>
    </location>
</feature>
<dbReference type="FunFam" id="3.40.50.300:FF:000838">
    <property type="entry name" value="ABC multidrug transporter (Eurofung)"/>
    <property type="match status" value="1"/>
</dbReference>
<organism evidence="14 15">
    <name type="scientific">Colletotrichum gloeosporioides</name>
    <name type="common">Anthracnose fungus</name>
    <name type="synonym">Glomerella cingulata</name>
    <dbReference type="NCBI Taxonomy" id="474922"/>
    <lineage>
        <taxon>Eukaryota</taxon>
        <taxon>Fungi</taxon>
        <taxon>Dikarya</taxon>
        <taxon>Ascomycota</taxon>
        <taxon>Pezizomycotina</taxon>
        <taxon>Sordariomycetes</taxon>
        <taxon>Hypocreomycetidae</taxon>
        <taxon>Glomerellales</taxon>
        <taxon>Glomerellaceae</taxon>
        <taxon>Colletotrichum</taxon>
        <taxon>Colletotrichum gloeosporioides species complex</taxon>
    </lineage>
</organism>
<dbReference type="PANTHER" id="PTHR24223:SF399">
    <property type="entry name" value="ABC TRANSPORTER ATNG"/>
    <property type="match status" value="1"/>
</dbReference>
<reference evidence="14" key="2">
    <citation type="submission" date="2020-03" db="EMBL/GenBank/DDBJ databases">
        <authorList>
            <person name="Fu F.-F."/>
            <person name="Chen J."/>
        </authorList>
    </citation>
    <scope>NUCLEOTIDE SEQUENCE</scope>
    <source>
        <strain evidence="14">Lc1</strain>
    </source>
</reference>
<dbReference type="Proteomes" id="UP000613401">
    <property type="component" value="Unassembled WGS sequence"/>
</dbReference>
<feature type="transmembrane region" description="Helical" evidence="11">
    <location>
        <begin position="863"/>
        <end position="882"/>
    </location>
</feature>
<feature type="transmembrane region" description="Helical" evidence="11">
    <location>
        <begin position="804"/>
        <end position="822"/>
    </location>
</feature>
<dbReference type="InterPro" id="IPR050173">
    <property type="entry name" value="ABC_transporter_C-like"/>
</dbReference>
<dbReference type="GO" id="GO:0016887">
    <property type="term" value="F:ATP hydrolysis activity"/>
    <property type="evidence" value="ECO:0007669"/>
    <property type="project" value="InterPro"/>
</dbReference>
<feature type="transmembrane region" description="Helical" evidence="11">
    <location>
        <begin position="1780"/>
        <end position="1803"/>
    </location>
</feature>
<feature type="transmembrane region" description="Helical" evidence="11">
    <location>
        <begin position="1015"/>
        <end position="1034"/>
    </location>
</feature>
<feature type="transmembrane region" description="Helical" evidence="11">
    <location>
        <begin position="1824"/>
        <end position="1847"/>
    </location>
</feature>
<evidence type="ECO:0000256" key="3">
    <source>
        <dbReference type="ARBA" id="ARBA00022475"/>
    </source>
</evidence>
<feature type="transmembrane region" description="Helical" evidence="11">
    <location>
        <begin position="834"/>
        <end position="851"/>
    </location>
</feature>
<dbReference type="InterPro" id="IPR011527">
    <property type="entry name" value="ABC1_TM_dom"/>
</dbReference>
<dbReference type="GO" id="GO:0005886">
    <property type="term" value="C:plasma membrane"/>
    <property type="evidence" value="ECO:0007669"/>
    <property type="project" value="UniProtKB-SubCell"/>
</dbReference>
<evidence type="ECO:0000259" key="12">
    <source>
        <dbReference type="PROSITE" id="PS50893"/>
    </source>
</evidence>
<dbReference type="SUPFAM" id="SSF52540">
    <property type="entry name" value="P-loop containing nucleoside triphosphate hydrolases"/>
    <property type="match status" value="2"/>
</dbReference>
<keyword evidence="5" id="KW-0547">Nucleotide-binding</keyword>
<feature type="domain" description="ABC transmembrane type-1" evidence="13">
    <location>
        <begin position="1620"/>
        <end position="1882"/>
    </location>
</feature>
<dbReference type="GeneID" id="69020733"/>
<protein>
    <submittedName>
        <fullName evidence="14">ABC transporter FUM19</fullName>
    </submittedName>
</protein>
<dbReference type="Gene3D" id="1.25.40.10">
    <property type="entry name" value="Tetratricopeptide repeat domain"/>
    <property type="match status" value="1"/>
</dbReference>
<dbReference type="FunFam" id="1.20.1560.10:FF:000066">
    <property type="entry name" value="ABC multidrug transporter (Eurofung)"/>
    <property type="match status" value="1"/>
</dbReference>
<dbReference type="GO" id="GO:0005524">
    <property type="term" value="F:ATP binding"/>
    <property type="evidence" value="ECO:0007669"/>
    <property type="project" value="UniProtKB-KW"/>
</dbReference>
<feature type="compositionally biased region" description="Acidic residues" evidence="10">
    <location>
        <begin position="1540"/>
        <end position="1555"/>
    </location>
</feature>
<evidence type="ECO:0000256" key="2">
    <source>
        <dbReference type="ARBA" id="ARBA00022448"/>
    </source>
</evidence>
<keyword evidence="2" id="KW-0813">Transport</keyword>
<feature type="transmembrane region" description="Helical" evidence="11">
    <location>
        <begin position="1110"/>
        <end position="1131"/>
    </location>
</feature>
<feature type="domain" description="ABC transmembrane type-1" evidence="13">
    <location>
        <begin position="983"/>
        <end position="1259"/>
    </location>
</feature>
<feature type="region of interest" description="Disordered" evidence="10">
    <location>
        <begin position="1279"/>
        <end position="1299"/>
    </location>
</feature>
<dbReference type="InterPro" id="IPR056227">
    <property type="entry name" value="TMD0_ABC"/>
</dbReference>
<keyword evidence="15" id="KW-1185">Reference proteome</keyword>
<feature type="domain" description="ABC transporter" evidence="12">
    <location>
        <begin position="1304"/>
        <end position="1536"/>
    </location>
</feature>
<feature type="transmembrane region" description="Helical" evidence="11">
    <location>
        <begin position="1644"/>
        <end position="1667"/>
    </location>
</feature>
<feature type="transmembrane region" description="Helical" evidence="11">
    <location>
        <begin position="1198"/>
        <end position="1218"/>
    </location>
</feature>
<dbReference type="CDD" id="cd18580">
    <property type="entry name" value="ABC_6TM_ABCC_D2"/>
    <property type="match status" value="1"/>
</dbReference>
<evidence type="ECO:0000313" key="15">
    <source>
        <dbReference type="Proteomes" id="UP000613401"/>
    </source>
</evidence>
<evidence type="ECO:0000256" key="11">
    <source>
        <dbReference type="SAM" id="Phobius"/>
    </source>
</evidence>
<evidence type="ECO:0000256" key="9">
    <source>
        <dbReference type="ARBA" id="ARBA00023180"/>
    </source>
</evidence>
<feature type="compositionally biased region" description="Basic and acidic residues" evidence="10">
    <location>
        <begin position="1556"/>
        <end position="1565"/>
    </location>
</feature>
<evidence type="ECO:0000256" key="5">
    <source>
        <dbReference type="ARBA" id="ARBA00022741"/>
    </source>
</evidence>
<dbReference type="Pfam" id="PF00664">
    <property type="entry name" value="ABC_membrane"/>
    <property type="match status" value="1"/>
</dbReference>
<feature type="region of interest" description="Disordered" evidence="10">
    <location>
        <begin position="1537"/>
        <end position="1570"/>
    </location>
</feature>
<evidence type="ECO:0000256" key="6">
    <source>
        <dbReference type="ARBA" id="ARBA00022840"/>
    </source>
</evidence>
<dbReference type="SMART" id="SM00382">
    <property type="entry name" value="AAA"/>
    <property type="match status" value="2"/>
</dbReference>
<feature type="transmembrane region" description="Helical" evidence="11">
    <location>
        <begin position="1589"/>
        <end position="1610"/>
    </location>
</feature>
<dbReference type="InterPro" id="IPR003439">
    <property type="entry name" value="ABC_transporter-like_ATP-bd"/>
</dbReference>
<feature type="transmembrane region" description="Helical" evidence="11">
    <location>
        <begin position="1853"/>
        <end position="1874"/>
    </location>
</feature>
<feature type="transmembrane region" description="Helical" evidence="11">
    <location>
        <begin position="1741"/>
        <end position="1760"/>
    </location>
</feature>
<name>A0A8H4CL29_COLGL</name>
<dbReference type="PROSITE" id="PS00211">
    <property type="entry name" value="ABC_TRANSPORTER_1"/>
    <property type="match status" value="1"/>
</dbReference>
<feature type="transmembrane region" description="Helical" evidence="11">
    <location>
        <begin position="1711"/>
        <end position="1729"/>
    </location>
</feature>
<accession>A0A8H4CL29</accession>